<comment type="caution">
    <text evidence="2">The sequence shown here is derived from an EMBL/GenBank/DDBJ whole genome shotgun (WGS) entry which is preliminary data.</text>
</comment>
<evidence type="ECO:0000313" key="3">
    <source>
        <dbReference type="Proteomes" id="UP001054945"/>
    </source>
</evidence>
<keyword evidence="3" id="KW-1185">Reference proteome</keyword>
<name>A0AAV4XPK0_CAEEX</name>
<dbReference type="EMBL" id="BPLR01000560">
    <property type="protein sequence ID" value="GIY95673.1"/>
    <property type="molecule type" value="Genomic_DNA"/>
</dbReference>
<proteinExistence type="predicted"/>
<accession>A0AAV4XPK0</accession>
<feature type="region of interest" description="Disordered" evidence="1">
    <location>
        <begin position="50"/>
        <end position="91"/>
    </location>
</feature>
<dbReference type="Proteomes" id="UP001054945">
    <property type="component" value="Unassembled WGS sequence"/>
</dbReference>
<evidence type="ECO:0000313" key="2">
    <source>
        <dbReference type="EMBL" id="GIY95673.1"/>
    </source>
</evidence>
<dbReference type="AlphaFoldDB" id="A0AAV4XPK0"/>
<evidence type="ECO:0000256" key="1">
    <source>
        <dbReference type="SAM" id="MobiDB-lite"/>
    </source>
</evidence>
<feature type="compositionally biased region" description="Basic and acidic residues" evidence="1">
    <location>
        <begin position="50"/>
        <end position="61"/>
    </location>
</feature>
<gene>
    <name evidence="2" type="ORF">CEXT_561881</name>
</gene>
<protein>
    <submittedName>
        <fullName evidence="2">Uncharacterized protein</fullName>
    </submittedName>
</protein>
<sequence length="91" mass="10110">MLMQYTFPHVKVTNADAIDIPSCKVTNADAIDIPSCKVTNADAIDILHSDEPQWNRNEAKTARNHPTSAGPLRDRMKGLLLTWNPPSRTGR</sequence>
<organism evidence="2 3">
    <name type="scientific">Caerostris extrusa</name>
    <name type="common">Bark spider</name>
    <name type="synonym">Caerostris bankana</name>
    <dbReference type="NCBI Taxonomy" id="172846"/>
    <lineage>
        <taxon>Eukaryota</taxon>
        <taxon>Metazoa</taxon>
        <taxon>Ecdysozoa</taxon>
        <taxon>Arthropoda</taxon>
        <taxon>Chelicerata</taxon>
        <taxon>Arachnida</taxon>
        <taxon>Araneae</taxon>
        <taxon>Araneomorphae</taxon>
        <taxon>Entelegynae</taxon>
        <taxon>Araneoidea</taxon>
        <taxon>Araneidae</taxon>
        <taxon>Caerostris</taxon>
    </lineage>
</organism>
<reference evidence="2 3" key="1">
    <citation type="submission" date="2021-06" db="EMBL/GenBank/DDBJ databases">
        <title>Caerostris extrusa draft genome.</title>
        <authorList>
            <person name="Kono N."/>
            <person name="Arakawa K."/>
        </authorList>
    </citation>
    <scope>NUCLEOTIDE SEQUENCE [LARGE SCALE GENOMIC DNA]</scope>
</reference>